<dbReference type="InterPro" id="IPR008920">
    <property type="entry name" value="TF_FadR/GntR_C"/>
</dbReference>
<dbReference type="PANTHER" id="PTHR43537">
    <property type="entry name" value="TRANSCRIPTIONAL REGULATOR, GNTR FAMILY"/>
    <property type="match status" value="1"/>
</dbReference>
<evidence type="ECO:0000256" key="1">
    <source>
        <dbReference type="ARBA" id="ARBA00023015"/>
    </source>
</evidence>
<sequence>MSTMNLQIPRQAATLRLLVEDRLRTAIASGHFKPGQRLIERELCEQIGVGRTSVREALRQLEAEGLVITIPHRGPEVSSITYEEARQLYEVRALLEGFAGRGFAEHGSDEAIEELRLAVERFATAALGEDRAELVAAKTRFYAVLMNGAGNTFVKQSLTMLHNRITLLRVTSMTQTGRLANSVAEIREIFEAIKTRSGDRAEAACKRHIEMAAHVALAVLAKAEPGETHNGKA</sequence>
<dbReference type="InterPro" id="IPR036390">
    <property type="entry name" value="WH_DNA-bd_sf"/>
</dbReference>
<dbReference type="Gene3D" id="1.20.120.530">
    <property type="entry name" value="GntR ligand-binding domain-like"/>
    <property type="match status" value="1"/>
</dbReference>
<dbReference type="Pfam" id="PF00392">
    <property type="entry name" value="GntR"/>
    <property type="match status" value="1"/>
</dbReference>
<dbReference type="SMART" id="SM00895">
    <property type="entry name" value="FCD"/>
    <property type="match status" value="1"/>
</dbReference>
<dbReference type="PANTHER" id="PTHR43537:SF24">
    <property type="entry name" value="GLUCONATE OPERON TRANSCRIPTIONAL REPRESSOR"/>
    <property type="match status" value="1"/>
</dbReference>
<evidence type="ECO:0000256" key="2">
    <source>
        <dbReference type="ARBA" id="ARBA00023125"/>
    </source>
</evidence>
<dbReference type="InterPro" id="IPR011711">
    <property type="entry name" value="GntR_C"/>
</dbReference>
<keyword evidence="2" id="KW-0238">DNA-binding</keyword>
<dbReference type="SUPFAM" id="SSF48008">
    <property type="entry name" value="GntR ligand-binding domain-like"/>
    <property type="match status" value="1"/>
</dbReference>
<keyword evidence="3" id="KW-0804">Transcription</keyword>
<dbReference type="CDD" id="cd07377">
    <property type="entry name" value="WHTH_GntR"/>
    <property type="match status" value="1"/>
</dbReference>
<dbReference type="OrthoDB" id="7846328at2"/>
<keyword evidence="1" id="KW-0805">Transcription regulation</keyword>
<evidence type="ECO:0000313" key="6">
    <source>
        <dbReference type="Proteomes" id="UP000236919"/>
    </source>
</evidence>
<dbReference type="InterPro" id="IPR000524">
    <property type="entry name" value="Tscrpt_reg_HTH_GntR"/>
</dbReference>
<dbReference type="PROSITE" id="PS50949">
    <property type="entry name" value="HTH_GNTR"/>
    <property type="match status" value="1"/>
</dbReference>
<keyword evidence="6" id="KW-1185">Reference proteome</keyword>
<evidence type="ECO:0000259" key="4">
    <source>
        <dbReference type="PROSITE" id="PS50949"/>
    </source>
</evidence>
<dbReference type="AlphaFoldDB" id="A0A2S4M8I5"/>
<proteinExistence type="predicted"/>
<dbReference type="Gene3D" id="1.10.10.10">
    <property type="entry name" value="Winged helix-like DNA-binding domain superfamily/Winged helix DNA-binding domain"/>
    <property type="match status" value="1"/>
</dbReference>
<dbReference type="GO" id="GO:0003677">
    <property type="term" value="F:DNA binding"/>
    <property type="evidence" value="ECO:0007669"/>
    <property type="project" value="UniProtKB-KW"/>
</dbReference>
<dbReference type="RefSeq" id="WP_103719064.1">
    <property type="nucleotide sequence ID" value="NZ_PQFZ01000008.1"/>
</dbReference>
<organism evidence="5 6">
    <name type="scientific">Bosea psychrotolerans</name>
    <dbReference type="NCBI Taxonomy" id="1871628"/>
    <lineage>
        <taxon>Bacteria</taxon>
        <taxon>Pseudomonadati</taxon>
        <taxon>Pseudomonadota</taxon>
        <taxon>Alphaproteobacteria</taxon>
        <taxon>Hyphomicrobiales</taxon>
        <taxon>Boseaceae</taxon>
        <taxon>Bosea</taxon>
    </lineage>
</organism>
<dbReference type="Pfam" id="PF07729">
    <property type="entry name" value="FCD"/>
    <property type="match status" value="1"/>
</dbReference>
<dbReference type="PRINTS" id="PR00035">
    <property type="entry name" value="HTHGNTR"/>
</dbReference>
<dbReference type="SUPFAM" id="SSF46785">
    <property type="entry name" value="Winged helix' DNA-binding domain"/>
    <property type="match status" value="1"/>
</dbReference>
<dbReference type="GO" id="GO:0003700">
    <property type="term" value="F:DNA-binding transcription factor activity"/>
    <property type="evidence" value="ECO:0007669"/>
    <property type="project" value="InterPro"/>
</dbReference>
<dbReference type="EMBL" id="PQFZ01000008">
    <property type="protein sequence ID" value="POR50971.1"/>
    <property type="molecule type" value="Genomic_DNA"/>
</dbReference>
<evidence type="ECO:0000313" key="5">
    <source>
        <dbReference type="EMBL" id="POR50971.1"/>
    </source>
</evidence>
<protein>
    <submittedName>
        <fullName evidence="5">GntR family transcriptional regulator</fullName>
    </submittedName>
</protein>
<feature type="domain" description="HTH gntR-type" evidence="4">
    <location>
        <begin position="13"/>
        <end position="80"/>
    </location>
</feature>
<dbReference type="SMART" id="SM00345">
    <property type="entry name" value="HTH_GNTR"/>
    <property type="match status" value="1"/>
</dbReference>
<reference evidence="5 6" key="1">
    <citation type="submission" date="2018-01" db="EMBL/GenBank/DDBJ databases">
        <title>Genomic Encyclopedia of Type Strains, Phase III (KMG-III): the genomes of soil and plant-associated and newly described type strains.</title>
        <authorList>
            <person name="Whitman W."/>
        </authorList>
    </citation>
    <scope>NUCLEOTIDE SEQUENCE [LARGE SCALE GENOMIC DNA]</scope>
    <source>
        <strain evidence="5 6">1131</strain>
    </source>
</reference>
<comment type="caution">
    <text evidence="5">The sequence shown here is derived from an EMBL/GenBank/DDBJ whole genome shotgun (WGS) entry which is preliminary data.</text>
</comment>
<dbReference type="Proteomes" id="UP000236919">
    <property type="component" value="Unassembled WGS sequence"/>
</dbReference>
<name>A0A2S4M8I5_9HYPH</name>
<evidence type="ECO:0000256" key="3">
    <source>
        <dbReference type="ARBA" id="ARBA00023163"/>
    </source>
</evidence>
<gene>
    <name evidence="5" type="ORF">CYD53_108222</name>
</gene>
<dbReference type="InterPro" id="IPR036388">
    <property type="entry name" value="WH-like_DNA-bd_sf"/>
</dbReference>
<accession>A0A2S4M8I5</accession>